<comment type="caution">
    <text evidence="1">The sequence shown here is derived from an EMBL/GenBank/DDBJ whole genome shotgun (WGS) entry which is preliminary data.</text>
</comment>
<reference evidence="1" key="2">
    <citation type="journal article" date="2023" name="Proc. Natl. Acad. Sci. U.S.A.">
        <title>A global phylogenomic analysis of the shiitake genus Lentinula.</title>
        <authorList>
            <person name="Sierra-Patev S."/>
            <person name="Min B."/>
            <person name="Naranjo-Ortiz M."/>
            <person name="Looney B."/>
            <person name="Konkel Z."/>
            <person name="Slot J.C."/>
            <person name="Sakamoto Y."/>
            <person name="Steenwyk J.L."/>
            <person name="Rokas A."/>
            <person name="Carro J."/>
            <person name="Camarero S."/>
            <person name="Ferreira P."/>
            <person name="Molpeceres G."/>
            <person name="Ruiz-Duenas F.J."/>
            <person name="Serrano A."/>
            <person name="Henrissat B."/>
            <person name="Drula E."/>
            <person name="Hughes K.W."/>
            <person name="Mata J.L."/>
            <person name="Ishikawa N.K."/>
            <person name="Vargas-Isla R."/>
            <person name="Ushijima S."/>
            <person name="Smith C.A."/>
            <person name="Donoghue J."/>
            <person name="Ahrendt S."/>
            <person name="Andreopoulos W."/>
            <person name="He G."/>
            <person name="LaButti K."/>
            <person name="Lipzen A."/>
            <person name="Ng V."/>
            <person name="Riley R."/>
            <person name="Sandor L."/>
            <person name="Barry K."/>
            <person name="Martinez A.T."/>
            <person name="Xiao Y."/>
            <person name="Gibbons J.G."/>
            <person name="Terashima K."/>
            <person name="Grigoriev I.V."/>
            <person name="Hibbett D."/>
        </authorList>
    </citation>
    <scope>NUCLEOTIDE SEQUENCE</scope>
    <source>
        <strain evidence="1">ET3784</strain>
    </source>
</reference>
<accession>A0AA38JDB3</accession>
<dbReference type="Proteomes" id="UP001176059">
    <property type="component" value="Unassembled WGS sequence"/>
</dbReference>
<proteinExistence type="predicted"/>
<dbReference type="AlphaFoldDB" id="A0AA38JDB3"/>
<keyword evidence="2" id="KW-1185">Reference proteome</keyword>
<name>A0AA38JDB3_9AGAR</name>
<reference evidence="1" key="1">
    <citation type="submission" date="2022-08" db="EMBL/GenBank/DDBJ databases">
        <authorList>
            <consortium name="DOE Joint Genome Institute"/>
            <person name="Min B."/>
            <person name="Sierra-Patev S."/>
            <person name="Naranjo-Ortiz M."/>
            <person name="Looney B."/>
            <person name="Konkel Z."/>
            <person name="Slot J.C."/>
            <person name="Sakamoto Y."/>
            <person name="Steenwyk J.L."/>
            <person name="Rokas A."/>
            <person name="Carro J."/>
            <person name="Camarero S."/>
            <person name="Ferreira P."/>
            <person name="Molpeceres G."/>
            <person name="Ruiz-duenas F.J."/>
            <person name="Serrano A."/>
            <person name="Henrissat B."/>
            <person name="Drula E."/>
            <person name="Hughes K.W."/>
            <person name="Mata J.L."/>
            <person name="Ishikawa N.K."/>
            <person name="Vargas-Isla R."/>
            <person name="Ushijima S."/>
            <person name="Smith C.A."/>
            <person name="Ahrendt S."/>
            <person name="Andreopoulos W."/>
            <person name="He G."/>
            <person name="LaButti K."/>
            <person name="Lipzen A."/>
            <person name="Ng V."/>
            <person name="Riley R."/>
            <person name="Sandor L."/>
            <person name="Barry K."/>
            <person name="Martinez A.T."/>
            <person name="Xiao Y."/>
            <person name="Gibbons J.G."/>
            <person name="Terashima K."/>
            <person name="Hibbett D.S."/>
            <person name="Grigoriev I.V."/>
        </authorList>
    </citation>
    <scope>NUCLEOTIDE SEQUENCE</scope>
    <source>
        <strain evidence="1">ET3784</strain>
    </source>
</reference>
<evidence type="ECO:0000313" key="1">
    <source>
        <dbReference type="EMBL" id="KAJ3713234.1"/>
    </source>
</evidence>
<evidence type="ECO:0000313" key="2">
    <source>
        <dbReference type="Proteomes" id="UP001176059"/>
    </source>
</evidence>
<organism evidence="1 2">
    <name type="scientific">Lentinula guzmanii</name>
    <dbReference type="NCBI Taxonomy" id="2804957"/>
    <lineage>
        <taxon>Eukaryota</taxon>
        <taxon>Fungi</taxon>
        <taxon>Dikarya</taxon>
        <taxon>Basidiomycota</taxon>
        <taxon>Agaricomycotina</taxon>
        <taxon>Agaricomycetes</taxon>
        <taxon>Agaricomycetidae</taxon>
        <taxon>Agaricales</taxon>
        <taxon>Marasmiineae</taxon>
        <taxon>Omphalotaceae</taxon>
        <taxon>Lentinula</taxon>
    </lineage>
</organism>
<dbReference type="EMBL" id="JANVFO010000101">
    <property type="protein sequence ID" value="KAJ3713234.1"/>
    <property type="molecule type" value="Genomic_DNA"/>
</dbReference>
<gene>
    <name evidence="1" type="ORF">DFJ43DRAFT_47851</name>
</gene>
<sequence length="90" mass="10116">MDPECQVPPQESGPQPHPYLHEPLLYITNLSANVTDETLGMAFMTCAPFRPKITRDSASPMVSGTIRVQIPRKRCVSMFSLLLSMLKLFH</sequence>
<protein>
    <submittedName>
        <fullName evidence="1">Uncharacterized protein</fullName>
    </submittedName>
</protein>